<dbReference type="Pfam" id="PF13354">
    <property type="entry name" value="Beta-lactamase2"/>
    <property type="match status" value="1"/>
</dbReference>
<dbReference type="Gene3D" id="3.40.710.10">
    <property type="entry name" value="DD-peptidase/beta-lactamase superfamily"/>
    <property type="match status" value="1"/>
</dbReference>
<evidence type="ECO:0000259" key="1">
    <source>
        <dbReference type="Pfam" id="PF13354"/>
    </source>
</evidence>
<dbReference type="PANTHER" id="PTHR35333:SF3">
    <property type="entry name" value="BETA-LACTAMASE-TYPE TRANSPEPTIDASE FOLD CONTAINING PROTEIN"/>
    <property type="match status" value="1"/>
</dbReference>
<gene>
    <name evidence="2" type="ORF">A3D91_02425</name>
</gene>
<reference evidence="2 3" key="1">
    <citation type="journal article" date="2016" name="Nat. Commun.">
        <title>Thousands of microbial genomes shed light on interconnected biogeochemical processes in an aquifer system.</title>
        <authorList>
            <person name="Anantharaman K."/>
            <person name="Brown C.T."/>
            <person name="Hug L.A."/>
            <person name="Sharon I."/>
            <person name="Castelle C.J."/>
            <person name="Probst A.J."/>
            <person name="Thomas B.C."/>
            <person name="Singh A."/>
            <person name="Wilkins M.J."/>
            <person name="Karaoz U."/>
            <person name="Brodie E.L."/>
            <person name="Williams K.H."/>
            <person name="Hubbard S.S."/>
            <person name="Banfield J.F."/>
        </authorList>
    </citation>
    <scope>NUCLEOTIDE SEQUENCE [LARGE SCALE GENOMIC DNA]</scope>
</reference>
<dbReference type="PANTHER" id="PTHR35333">
    <property type="entry name" value="BETA-LACTAMASE"/>
    <property type="match status" value="1"/>
</dbReference>
<dbReference type="EMBL" id="MEVD01000015">
    <property type="protein sequence ID" value="OGC53250.1"/>
    <property type="molecule type" value="Genomic_DNA"/>
</dbReference>
<sequence length="254" mass="29145">MSIKRLSHLLDKELAKLNGSVGLNVKFLSSNEIYTYNGKTQFWSASVIKIPIALTFYEQIKEKNINDTEKVKITEDNYVLGSGIAKLLDKNNKYTFKDLITLMLVVSDNTATNQIVDFIGWESVEKYMKEIGLENTTFKHKMMIKAGRGPNLTTPEEMTTLLERMYKNELPGSEIVLKIMQEQLDRTRIPQLIPNEIPISHKFGTLPEALHEVGIIYSKNPFIFCFFSDDQKDKKLTNEVLSVCAKHCFDYSMK</sequence>
<dbReference type="SUPFAM" id="SSF56601">
    <property type="entry name" value="beta-lactamase/transpeptidase-like"/>
    <property type="match status" value="1"/>
</dbReference>
<dbReference type="GO" id="GO:0008800">
    <property type="term" value="F:beta-lactamase activity"/>
    <property type="evidence" value="ECO:0007669"/>
    <property type="project" value="InterPro"/>
</dbReference>
<name>A0A1F4V8G1_UNCKA</name>
<dbReference type="GO" id="GO:0046677">
    <property type="term" value="P:response to antibiotic"/>
    <property type="evidence" value="ECO:0007669"/>
    <property type="project" value="InterPro"/>
</dbReference>
<dbReference type="GO" id="GO:0030655">
    <property type="term" value="P:beta-lactam antibiotic catabolic process"/>
    <property type="evidence" value="ECO:0007669"/>
    <property type="project" value="InterPro"/>
</dbReference>
<protein>
    <recommendedName>
        <fullName evidence="1">Beta-lactamase class A catalytic domain-containing protein</fullName>
    </recommendedName>
</protein>
<dbReference type="InterPro" id="IPR012338">
    <property type="entry name" value="Beta-lactam/transpept-like"/>
</dbReference>
<feature type="domain" description="Beta-lactamase class A catalytic" evidence="1">
    <location>
        <begin position="24"/>
        <end position="227"/>
    </location>
</feature>
<dbReference type="InterPro" id="IPR045155">
    <property type="entry name" value="Beta-lactam_cat"/>
</dbReference>
<comment type="caution">
    <text evidence="2">The sequence shown here is derived from an EMBL/GenBank/DDBJ whole genome shotgun (WGS) entry which is preliminary data.</text>
</comment>
<dbReference type="AlphaFoldDB" id="A0A1F4V8G1"/>
<dbReference type="Proteomes" id="UP000178127">
    <property type="component" value="Unassembled WGS sequence"/>
</dbReference>
<accession>A0A1F4V8G1</accession>
<dbReference type="STRING" id="1802620.A3D91_02425"/>
<evidence type="ECO:0000313" key="2">
    <source>
        <dbReference type="EMBL" id="OGC53250.1"/>
    </source>
</evidence>
<evidence type="ECO:0000313" key="3">
    <source>
        <dbReference type="Proteomes" id="UP000178127"/>
    </source>
</evidence>
<dbReference type="InterPro" id="IPR000871">
    <property type="entry name" value="Beta-lactam_class-A"/>
</dbReference>
<organism evidence="2 3">
    <name type="scientific">candidate division WWE3 bacterium RIFCSPHIGHO2_02_FULL_38_14</name>
    <dbReference type="NCBI Taxonomy" id="1802620"/>
    <lineage>
        <taxon>Bacteria</taxon>
        <taxon>Katanobacteria</taxon>
    </lineage>
</organism>
<proteinExistence type="predicted"/>